<dbReference type="AlphaFoldDB" id="B2IL32"/>
<keyword evidence="1" id="KW-1133">Transmembrane helix</keyword>
<keyword evidence="1" id="KW-0472">Membrane</keyword>
<dbReference type="EMBL" id="CP001017">
    <property type="protein sequence ID" value="ACB97232.1"/>
    <property type="molecule type" value="Genomic_DNA"/>
</dbReference>
<gene>
    <name evidence="2" type="ordered locus">Bind_3680</name>
</gene>
<evidence type="ECO:0000313" key="2">
    <source>
        <dbReference type="EMBL" id="ACB97232.1"/>
    </source>
</evidence>
<accession>B2IL32</accession>
<dbReference type="NCBIfam" id="NF038220">
    <property type="entry name" value="IcmT_TraK"/>
    <property type="match status" value="1"/>
</dbReference>
<geneLocation type="plasmid" evidence="2 3">
    <name>pBIND01</name>
</geneLocation>
<keyword evidence="2" id="KW-0614">Plasmid</keyword>
<dbReference type="HOGENOM" id="CLU_180734_1_0_5"/>
<keyword evidence="1" id="KW-0812">Transmembrane</keyword>
<sequence length="82" mass="9700">MWRNTARPVMVVFLDARACFPVLAFFMYWSWTTAKIAIFGTLFFGMISWLGLTLPSFVRLLRRWINGSLRPAIPAWKRRRFA</sequence>
<dbReference type="InterPro" id="IPR047756">
    <property type="entry name" value="IcmT-like"/>
</dbReference>
<dbReference type="KEGG" id="bid:Bind_3680"/>
<keyword evidence="3" id="KW-1185">Reference proteome</keyword>
<feature type="transmembrane region" description="Helical" evidence="1">
    <location>
        <begin position="37"/>
        <end position="61"/>
    </location>
</feature>
<protein>
    <submittedName>
        <fullName evidence="2">IcmT</fullName>
    </submittedName>
</protein>
<name>B2IL32_BEII9</name>
<proteinExistence type="predicted"/>
<evidence type="ECO:0000313" key="3">
    <source>
        <dbReference type="Proteomes" id="UP000001695"/>
    </source>
</evidence>
<dbReference type="RefSeq" id="WP_012382845.1">
    <property type="nucleotide sequence ID" value="NC_010580.1"/>
</dbReference>
<organism evidence="2 3">
    <name type="scientific">Beijerinckia indica subsp. indica (strain ATCC 9039 / DSM 1715 / NCIMB 8712)</name>
    <dbReference type="NCBI Taxonomy" id="395963"/>
    <lineage>
        <taxon>Bacteria</taxon>
        <taxon>Pseudomonadati</taxon>
        <taxon>Pseudomonadota</taxon>
        <taxon>Alphaproteobacteria</taxon>
        <taxon>Hyphomicrobiales</taxon>
        <taxon>Beijerinckiaceae</taxon>
        <taxon>Beijerinckia</taxon>
    </lineage>
</organism>
<feature type="transmembrane region" description="Helical" evidence="1">
    <location>
        <begin position="12"/>
        <end position="31"/>
    </location>
</feature>
<evidence type="ECO:0000256" key="1">
    <source>
        <dbReference type="SAM" id="Phobius"/>
    </source>
</evidence>
<dbReference type="Proteomes" id="UP000001695">
    <property type="component" value="Plasmid pBIND01"/>
</dbReference>
<dbReference type="OrthoDB" id="8448559at2"/>
<reference evidence="2 3" key="1">
    <citation type="submission" date="2008-03" db="EMBL/GenBank/DDBJ databases">
        <title>Complete sequence of plasmid1 of Beijerinckia indica subsp. indica ATCC 9039.</title>
        <authorList>
            <consortium name="US DOE Joint Genome Institute"/>
            <person name="Copeland A."/>
            <person name="Lucas S."/>
            <person name="Lapidus A."/>
            <person name="Glavina del Rio T."/>
            <person name="Dalin E."/>
            <person name="Tice H."/>
            <person name="Bruce D."/>
            <person name="Goodwin L."/>
            <person name="Pitluck S."/>
            <person name="LaButti K."/>
            <person name="Schmutz J."/>
            <person name="Larimer F."/>
            <person name="Land M."/>
            <person name="Hauser L."/>
            <person name="Kyrpides N."/>
            <person name="Mikhailova N."/>
            <person name="Dunfield P.F."/>
            <person name="Dedysh S.N."/>
            <person name="Liesack W."/>
            <person name="Saw J.H."/>
            <person name="Alam M."/>
            <person name="Chen Y."/>
            <person name="Murrell J.C."/>
            <person name="Richardson P."/>
        </authorList>
    </citation>
    <scope>NUCLEOTIDE SEQUENCE [LARGE SCALE GENOMIC DNA]</scope>
    <source>
        <strain evidence="3">ATCC 9039 / DSM 1715 / NCIMB 8712</strain>
        <plasmid evidence="2 3">pBIND01</plasmid>
    </source>
</reference>